<dbReference type="PROSITE" id="PS51007">
    <property type="entry name" value="CYTC"/>
    <property type="match status" value="1"/>
</dbReference>
<protein>
    <submittedName>
        <fullName evidence="7">Cytochrome C</fullName>
    </submittedName>
</protein>
<feature type="signal peptide" evidence="5">
    <location>
        <begin position="1"/>
        <end position="22"/>
    </location>
</feature>
<evidence type="ECO:0000313" key="7">
    <source>
        <dbReference type="EMBL" id="ONG44596.1"/>
    </source>
</evidence>
<dbReference type="GO" id="GO:0009055">
    <property type="term" value="F:electron transfer activity"/>
    <property type="evidence" value="ECO:0007669"/>
    <property type="project" value="InterPro"/>
</dbReference>
<comment type="caution">
    <text evidence="7">The sequence shown here is derived from an EMBL/GenBank/DDBJ whole genome shotgun (WGS) entry which is preliminary data.</text>
</comment>
<dbReference type="AlphaFoldDB" id="A0A1V2GUK6"/>
<gene>
    <name evidence="7" type="ORF">BKE38_28045</name>
</gene>
<dbReference type="InterPro" id="IPR036909">
    <property type="entry name" value="Cyt_c-like_dom_sf"/>
</dbReference>
<dbReference type="Gene3D" id="1.10.760.10">
    <property type="entry name" value="Cytochrome c-like domain"/>
    <property type="match status" value="1"/>
</dbReference>
<dbReference type="Proteomes" id="UP000188879">
    <property type="component" value="Unassembled WGS sequence"/>
</dbReference>
<evidence type="ECO:0000256" key="4">
    <source>
        <dbReference type="PROSITE-ProRule" id="PRU00433"/>
    </source>
</evidence>
<feature type="chain" id="PRO_5012165969" evidence="5">
    <location>
        <begin position="23"/>
        <end position="268"/>
    </location>
</feature>
<evidence type="ECO:0000259" key="6">
    <source>
        <dbReference type="PROSITE" id="PS51007"/>
    </source>
</evidence>
<evidence type="ECO:0000256" key="2">
    <source>
        <dbReference type="ARBA" id="ARBA00022723"/>
    </source>
</evidence>
<evidence type="ECO:0000256" key="1">
    <source>
        <dbReference type="ARBA" id="ARBA00022617"/>
    </source>
</evidence>
<dbReference type="GO" id="GO:0020037">
    <property type="term" value="F:heme binding"/>
    <property type="evidence" value="ECO:0007669"/>
    <property type="project" value="InterPro"/>
</dbReference>
<keyword evidence="8" id="KW-1185">Reference proteome</keyword>
<dbReference type="Pfam" id="PF13442">
    <property type="entry name" value="Cytochrome_CBB3"/>
    <property type="match status" value="1"/>
</dbReference>
<keyword evidence="1 4" id="KW-0349">Heme</keyword>
<dbReference type="InterPro" id="IPR009056">
    <property type="entry name" value="Cyt_c-like_dom"/>
</dbReference>
<evidence type="ECO:0000313" key="8">
    <source>
        <dbReference type="Proteomes" id="UP000188879"/>
    </source>
</evidence>
<name>A0A1V2GUK6_9PROT</name>
<keyword evidence="2 4" id="KW-0479">Metal-binding</keyword>
<sequence>MPFPRLAALMLGALIAALPARAAELVLNLGGAALRLRTAELLARPDAASITIPADVSYAMAERRYRAVPLRALLGAMEGVETVEAQASDGFASQIPAALLRSGPAEPWIAVEDPAAPWPVLPGKAASAGPFYLVWRNPAASDVRPEQWPYMLARLTAVAPPLRRWPQLAVAASLPAGDPARHGAEVYVTQCLACHRMKGAGAGEMGPDLGAPMPALAYLTEAGLRALIRDPAAVRTWPARAMPAFDEAALPPAELEALVAYLRHQAGL</sequence>
<keyword evidence="5" id="KW-0732">Signal</keyword>
<dbReference type="SUPFAM" id="SSF46626">
    <property type="entry name" value="Cytochrome c"/>
    <property type="match status" value="1"/>
</dbReference>
<dbReference type="RefSeq" id="WP_076960507.1">
    <property type="nucleotide sequence ID" value="NZ_MLCO01000421.1"/>
</dbReference>
<accession>A0A1V2GUK6</accession>
<keyword evidence="3 4" id="KW-0408">Iron</keyword>
<feature type="domain" description="Cytochrome c" evidence="6">
    <location>
        <begin position="178"/>
        <end position="266"/>
    </location>
</feature>
<proteinExistence type="predicted"/>
<dbReference type="OrthoDB" id="5728201at2"/>
<reference evidence="7 8" key="1">
    <citation type="submission" date="2016-10" db="EMBL/GenBank/DDBJ databases">
        <title>Draft Genome sequence of Roseomonas sp. strain M3.</title>
        <authorList>
            <person name="Subhash Y."/>
            <person name="Lee S."/>
        </authorList>
    </citation>
    <scope>NUCLEOTIDE SEQUENCE [LARGE SCALE GENOMIC DNA]</scope>
    <source>
        <strain evidence="7 8">M3</strain>
    </source>
</reference>
<evidence type="ECO:0000256" key="3">
    <source>
        <dbReference type="ARBA" id="ARBA00023004"/>
    </source>
</evidence>
<dbReference type="EMBL" id="MLCO01000421">
    <property type="protein sequence ID" value="ONG44596.1"/>
    <property type="molecule type" value="Genomic_DNA"/>
</dbReference>
<organism evidence="7 8">
    <name type="scientific">Teichococcus deserti</name>
    <dbReference type="NCBI Taxonomy" id="1817963"/>
    <lineage>
        <taxon>Bacteria</taxon>
        <taxon>Pseudomonadati</taxon>
        <taxon>Pseudomonadota</taxon>
        <taxon>Alphaproteobacteria</taxon>
        <taxon>Acetobacterales</taxon>
        <taxon>Roseomonadaceae</taxon>
        <taxon>Roseomonas</taxon>
    </lineage>
</organism>
<dbReference type="GO" id="GO:0046872">
    <property type="term" value="F:metal ion binding"/>
    <property type="evidence" value="ECO:0007669"/>
    <property type="project" value="UniProtKB-KW"/>
</dbReference>
<evidence type="ECO:0000256" key="5">
    <source>
        <dbReference type="SAM" id="SignalP"/>
    </source>
</evidence>